<dbReference type="AlphaFoldDB" id="A0A8B6G1F2"/>
<name>A0A8B6G1F2_MYTGA</name>
<sequence>MAEALVENGHKQEQTDNEADAPQISTLAIWIHQLIYLIKTLPHDIRFKHEIIENIRTTLDNLLKARSGKEFYTDYCNHRNPVESYCRDCRDFLDAPCVQYHKEIKLLIPHRLFNFMGRKVKDKHVLNFAPKPSCRIAGHSQKEILFYCQDCSMLLCLIGRRQHEGHILITLNKGNEMEKMFDDIMQSCGENPQCQLKEIRDLTNYIIISSFGVNLVQAVPCEENNFTKSADMEKGTLPDDVQNSLDSFQDLHPRNSS</sequence>
<protein>
    <recommendedName>
        <fullName evidence="4">B box-type domain-containing protein</fullName>
    </recommendedName>
</protein>
<evidence type="ECO:0000256" key="1">
    <source>
        <dbReference type="SAM" id="MobiDB-lite"/>
    </source>
</evidence>
<dbReference type="SUPFAM" id="SSF57845">
    <property type="entry name" value="B-box zinc-binding domain"/>
    <property type="match status" value="1"/>
</dbReference>
<gene>
    <name evidence="2" type="ORF">MGAL_10B040215</name>
</gene>
<evidence type="ECO:0008006" key="4">
    <source>
        <dbReference type="Google" id="ProtNLM"/>
    </source>
</evidence>
<feature type="region of interest" description="Disordered" evidence="1">
    <location>
        <begin position="230"/>
        <end position="257"/>
    </location>
</feature>
<organism evidence="2 3">
    <name type="scientific">Mytilus galloprovincialis</name>
    <name type="common">Mediterranean mussel</name>
    <dbReference type="NCBI Taxonomy" id="29158"/>
    <lineage>
        <taxon>Eukaryota</taxon>
        <taxon>Metazoa</taxon>
        <taxon>Spiralia</taxon>
        <taxon>Lophotrochozoa</taxon>
        <taxon>Mollusca</taxon>
        <taxon>Bivalvia</taxon>
        <taxon>Autobranchia</taxon>
        <taxon>Pteriomorphia</taxon>
        <taxon>Mytilida</taxon>
        <taxon>Mytiloidea</taxon>
        <taxon>Mytilidae</taxon>
        <taxon>Mytilinae</taxon>
        <taxon>Mytilus</taxon>
    </lineage>
</organism>
<dbReference type="EMBL" id="UYJE01007723">
    <property type="protein sequence ID" value="VDI57363.1"/>
    <property type="molecule type" value="Genomic_DNA"/>
</dbReference>
<dbReference type="OrthoDB" id="342730at2759"/>
<reference evidence="2" key="1">
    <citation type="submission" date="2018-11" db="EMBL/GenBank/DDBJ databases">
        <authorList>
            <person name="Alioto T."/>
            <person name="Alioto T."/>
        </authorList>
    </citation>
    <scope>NUCLEOTIDE SEQUENCE</scope>
</reference>
<accession>A0A8B6G1F2</accession>
<dbReference type="Gene3D" id="3.30.160.60">
    <property type="entry name" value="Classic Zinc Finger"/>
    <property type="match status" value="1"/>
</dbReference>
<keyword evidence="3" id="KW-1185">Reference proteome</keyword>
<dbReference type="Proteomes" id="UP000596742">
    <property type="component" value="Unassembled WGS sequence"/>
</dbReference>
<comment type="caution">
    <text evidence="2">The sequence shown here is derived from an EMBL/GenBank/DDBJ whole genome shotgun (WGS) entry which is preliminary data.</text>
</comment>
<evidence type="ECO:0000313" key="2">
    <source>
        <dbReference type="EMBL" id="VDI57363.1"/>
    </source>
</evidence>
<evidence type="ECO:0000313" key="3">
    <source>
        <dbReference type="Proteomes" id="UP000596742"/>
    </source>
</evidence>
<proteinExistence type="predicted"/>